<evidence type="ECO:0000313" key="2">
    <source>
        <dbReference type="EMBL" id="PIK61747.1"/>
    </source>
</evidence>
<feature type="region of interest" description="Disordered" evidence="1">
    <location>
        <begin position="1"/>
        <end position="25"/>
    </location>
</feature>
<protein>
    <submittedName>
        <fullName evidence="2">Uncharacterized protein</fullName>
    </submittedName>
</protein>
<keyword evidence="3" id="KW-1185">Reference proteome</keyword>
<dbReference type="Proteomes" id="UP000230750">
    <property type="component" value="Unassembled WGS sequence"/>
</dbReference>
<proteinExistence type="predicted"/>
<comment type="caution">
    <text evidence="2">The sequence shown here is derived from an EMBL/GenBank/DDBJ whole genome shotgun (WGS) entry which is preliminary data.</text>
</comment>
<accession>A0A2G8LNB0</accession>
<dbReference type="PANTHER" id="PTHR47018">
    <property type="entry name" value="CXC DOMAIN-CONTAINING PROTEIN-RELATED"/>
    <property type="match status" value="1"/>
</dbReference>
<gene>
    <name evidence="2" type="ORF">BSL78_01301</name>
</gene>
<sequence>MAAGPEVVRMNTSSKPRSRDTKEFKPRITPSRKTKILQVTFAKQVQRMVQVMHEEMGNPFLEETNDLLKLDNKDIVDQAVTTAVCQAVKIGQQQHDDFVTRLKDQSIPISQPIKKNKLSLFSRPPVRVKLQVSTLKSDVSLFSRLYIAASREMVTSVTFSDMKIRHVPHHVSQFGNLRSQGAVRSSCVP</sequence>
<name>A0A2G8LNB0_STIJA</name>
<organism evidence="2 3">
    <name type="scientific">Stichopus japonicus</name>
    <name type="common">Sea cucumber</name>
    <dbReference type="NCBI Taxonomy" id="307972"/>
    <lineage>
        <taxon>Eukaryota</taxon>
        <taxon>Metazoa</taxon>
        <taxon>Echinodermata</taxon>
        <taxon>Eleutherozoa</taxon>
        <taxon>Echinozoa</taxon>
        <taxon>Holothuroidea</taxon>
        <taxon>Aspidochirotacea</taxon>
        <taxon>Aspidochirotida</taxon>
        <taxon>Stichopodidae</taxon>
        <taxon>Apostichopus</taxon>
    </lineage>
</organism>
<reference evidence="2 3" key="1">
    <citation type="journal article" date="2017" name="PLoS Biol.">
        <title>The sea cucumber genome provides insights into morphological evolution and visceral regeneration.</title>
        <authorList>
            <person name="Zhang X."/>
            <person name="Sun L."/>
            <person name="Yuan J."/>
            <person name="Sun Y."/>
            <person name="Gao Y."/>
            <person name="Zhang L."/>
            <person name="Li S."/>
            <person name="Dai H."/>
            <person name="Hamel J.F."/>
            <person name="Liu C."/>
            <person name="Yu Y."/>
            <person name="Liu S."/>
            <person name="Lin W."/>
            <person name="Guo K."/>
            <person name="Jin S."/>
            <person name="Xu P."/>
            <person name="Storey K.B."/>
            <person name="Huan P."/>
            <person name="Zhang T."/>
            <person name="Zhou Y."/>
            <person name="Zhang J."/>
            <person name="Lin C."/>
            <person name="Li X."/>
            <person name="Xing L."/>
            <person name="Huo D."/>
            <person name="Sun M."/>
            <person name="Wang L."/>
            <person name="Mercier A."/>
            <person name="Li F."/>
            <person name="Yang H."/>
            <person name="Xiang J."/>
        </authorList>
    </citation>
    <scope>NUCLEOTIDE SEQUENCE [LARGE SCALE GENOMIC DNA]</scope>
    <source>
        <strain evidence="2">Shaxun</strain>
        <tissue evidence="2">Muscle</tissue>
    </source>
</reference>
<dbReference type="AlphaFoldDB" id="A0A2G8LNB0"/>
<dbReference type="OrthoDB" id="5984344at2759"/>
<evidence type="ECO:0000313" key="3">
    <source>
        <dbReference type="Proteomes" id="UP000230750"/>
    </source>
</evidence>
<evidence type="ECO:0000256" key="1">
    <source>
        <dbReference type="SAM" id="MobiDB-lite"/>
    </source>
</evidence>
<dbReference type="EMBL" id="MRZV01000025">
    <property type="protein sequence ID" value="PIK61747.1"/>
    <property type="molecule type" value="Genomic_DNA"/>
</dbReference>